<feature type="compositionally biased region" description="Acidic residues" evidence="1">
    <location>
        <begin position="137"/>
        <end position="152"/>
    </location>
</feature>
<feature type="compositionally biased region" description="Acidic residues" evidence="1">
    <location>
        <begin position="160"/>
        <end position="170"/>
    </location>
</feature>
<feature type="compositionally biased region" description="Acidic residues" evidence="1">
    <location>
        <begin position="109"/>
        <end position="126"/>
    </location>
</feature>
<evidence type="ECO:0000256" key="1">
    <source>
        <dbReference type="SAM" id="MobiDB-lite"/>
    </source>
</evidence>
<name>A0A699I0X3_TANCI</name>
<dbReference type="EMBL" id="BKCJ010232769">
    <property type="protein sequence ID" value="GEZ02146.1"/>
    <property type="molecule type" value="Genomic_DNA"/>
</dbReference>
<organism evidence="2">
    <name type="scientific">Tanacetum cinerariifolium</name>
    <name type="common">Dalmatian daisy</name>
    <name type="synonym">Chrysanthemum cinerariifolium</name>
    <dbReference type="NCBI Taxonomy" id="118510"/>
    <lineage>
        <taxon>Eukaryota</taxon>
        <taxon>Viridiplantae</taxon>
        <taxon>Streptophyta</taxon>
        <taxon>Embryophyta</taxon>
        <taxon>Tracheophyta</taxon>
        <taxon>Spermatophyta</taxon>
        <taxon>Magnoliopsida</taxon>
        <taxon>eudicotyledons</taxon>
        <taxon>Gunneridae</taxon>
        <taxon>Pentapetalae</taxon>
        <taxon>asterids</taxon>
        <taxon>campanulids</taxon>
        <taxon>Asterales</taxon>
        <taxon>Asteraceae</taxon>
        <taxon>Asteroideae</taxon>
        <taxon>Anthemideae</taxon>
        <taxon>Anthemidinae</taxon>
        <taxon>Tanacetum</taxon>
    </lineage>
</organism>
<protein>
    <recommendedName>
        <fullName evidence="3">Reverse transcriptase domain-containing protein</fullName>
    </recommendedName>
</protein>
<sequence>MSNASSTVTYTSVYTDSEPWRYYEEDSAETGPLRVIVYGYDGLPIQPVAPPSPDYVSGPEHPPSPIEIPYVPEPEYPEYLVPSDDDAPLEDQPLPADASPITASLDYMADSDPEEDLKEDPEEDPKDDQADYPADGGDGDDEPSNDDDDNTHDEDPKEEPFEEDDEEEEEHPAPADSPVVPIVDLTRLRRARKNVRPEPPMSASIEASIARQAALLSPPLPIPSLPLPLPSPLTTSLTDTGAPLGYRAAGIRMRALLSSTSRRIDIPEADMPPQKRACLSTPTLGFKIRESSAAGAARQLGPTESDLRRYRVEQGVNERVTELDSTVRQRTNEFEVCFEDAQFDRALLRARVNTLYRDRPDHCRTAMLMDKEAMYSREAWAFSMNRSSAMAAHVRTLKTQVAALITQATSLQTQLTMALGRIEVLEASDPEPQEGTAEAGSSC</sequence>
<feature type="compositionally biased region" description="Pro residues" evidence="1">
    <location>
        <begin position="60"/>
        <end position="74"/>
    </location>
</feature>
<proteinExistence type="predicted"/>
<evidence type="ECO:0008006" key="3">
    <source>
        <dbReference type="Google" id="ProtNLM"/>
    </source>
</evidence>
<gene>
    <name evidence="2" type="ORF">Tci_474119</name>
</gene>
<reference evidence="2" key="1">
    <citation type="journal article" date="2019" name="Sci. Rep.">
        <title>Draft genome of Tanacetum cinerariifolium, the natural source of mosquito coil.</title>
        <authorList>
            <person name="Yamashiro T."/>
            <person name="Shiraishi A."/>
            <person name="Satake H."/>
            <person name="Nakayama K."/>
        </authorList>
    </citation>
    <scope>NUCLEOTIDE SEQUENCE</scope>
</reference>
<evidence type="ECO:0000313" key="2">
    <source>
        <dbReference type="EMBL" id="GEZ02146.1"/>
    </source>
</evidence>
<accession>A0A699I0X3</accession>
<comment type="caution">
    <text evidence="2">The sequence shown here is derived from an EMBL/GenBank/DDBJ whole genome shotgun (WGS) entry which is preliminary data.</text>
</comment>
<feature type="region of interest" description="Disordered" evidence="1">
    <location>
        <begin position="43"/>
        <end position="184"/>
    </location>
</feature>
<dbReference type="AlphaFoldDB" id="A0A699I0X3"/>